<dbReference type="Proteomes" id="UP001211907">
    <property type="component" value="Unassembled WGS sequence"/>
</dbReference>
<comment type="caution">
    <text evidence="3">The sequence shown here is derived from an EMBL/GenBank/DDBJ whole genome shotgun (WGS) entry which is preliminary data.</text>
</comment>
<accession>A0AAD5TAY5</accession>
<dbReference type="Pfam" id="PF01627">
    <property type="entry name" value="Hpt"/>
    <property type="match status" value="1"/>
</dbReference>
<dbReference type="GO" id="GO:0005737">
    <property type="term" value="C:cytoplasm"/>
    <property type="evidence" value="ECO:0007669"/>
    <property type="project" value="TreeGrafter"/>
</dbReference>
<sequence length="131" mass="14831">MRDNIIDMGIFEQLLEMDDDEERDFSKGIAVDFISQTEAKLNEMDASLSQKNLQSLATLGHFVKGSCAAFGFTELKETCEQIQNYGRKVDRSGLPLTLTVDECLAKLSELLADAQKQYFEAKAWLKEFYGM</sequence>
<feature type="domain" description="HPt" evidence="2">
    <location>
        <begin position="22"/>
        <end position="121"/>
    </location>
</feature>
<dbReference type="PANTHER" id="PTHR28242:SF52">
    <property type="entry name" value="PHOSPHORELAY INTERMEDIATE PROTEIN YPD1"/>
    <property type="match status" value="1"/>
</dbReference>
<dbReference type="AlphaFoldDB" id="A0AAD5TAY5"/>
<dbReference type="GO" id="GO:0005634">
    <property type="term" value="C:nucleus"/>
    <property type="evidence" value="ECO:0007669"/>
    <property type="project" value="TreeGrafter"/>
</dbReference>
<gene>
    <name evidence="3" type="ORF">HK100_011948</name>
</gene>
<dbReference type="GO" id="GO:0009927">
    <property type="term" value="F:histidine phosphotransfer kinase activity"/>
    <property type="evidence" value="ECO:0007669"/>
    <property type="project" value="InterPro"/>
</dbReference>
<dbReference type="PANTHER" id="PTHR28242">
    <property type="entry name" value="PHOSPHORELAY INTERMEDIATE PROTEIN YPD1"/>
    <property type="match status" value="1"/>
</dbReference>
<reference evidence="3" key="1">
    <citation type="submission" date="2020-05" db="EMBL/GenBank/DDBJ databases">
        <title>Phylogenomic resolution of chytrid fungi.</title>
        <authorList>
            <person name="Stajich J.E."/>
            <person name="Amses K."/>
            <person name="Simmons R."/>
            <person name="Seto K."/>
            <person name="Myers J."/>
            <person name="Bonds A."/>
            <person name="Quandt C.A."/>
            <person name="Barry K."/>
            <person name="Liu P."/>
            <person name="Grigoriev I."/>
            <person name="Longcore J.E."/>
            <person name="James T.Y."/>
        </authorList>
    </citation>
    <scope>NUCLEOTIDE SEQUENCE</scope>
    <source>
        <strain evidence="3">JEL0513</strain>
    </source>
</reference>
<name>A0AAD5TAY5_9FUNG</name>
<dbReference type="InterPro" id="IPR036641">
    <property type="entry name" value="HPT_dom_sf"/>
</dbReference>
<dbReference type="InterPro" id="IPR008207">
    <property type="entry name" value="Sig_transdc_His_kin_Hpt_dom"/>
</dbReference>
<dbReference type="GO" id="GO:0043424">
    <property type="term" value="F:protein histidine kinase binding"/>
    <property type="evidence" value="ECO:0007669"/>
    <property type="project" value="InterPro"/>
</dbReference>
<dbReference type="EMBL" id="JADGJH010000080">
    <property type="protein sequence ID" value="KAJ3139098.1"/>
    <property type="molecule type" value="Genomic_DNA"/>
</dbReference>
<protein>
    <recommendedName>
        <fullName evidence="2">HPt domain-containing protein</fullName>
    </recommendedName>
</protein>
<dbReference type="GO" id="GO:0000160">
    <property type="term" value="P:phosphorelay signal transduction system"/>
    <property type="evidence" value="ECO:0007669"/>
    <property type="project" value="InterPro"/>
</dbReference>
<dbReference type="PROSITE" id="PS50894">
    <property type="entry name" value="HPT"/>
    <property type="match status" value="1"/>
</dbReference>
<organism evidence="3 4">
    <name type="scientific">Physocladia obscura</name>
    <dbReference type="NCBI Taxonomy" id="109957"/>
    <lineage>
        <taxon>Eukaryota</taxon>
        <taxon>Fungi</taxon>
        <taxon>Fungi incertae sedis</taxon>
        <taxon>Chytridiomycota</taxon>
        <taxon>Chytridiomycota incertae sedis</taxon>
        <taxon>Chytridiomycetes</taxon>
        <taxon>Chytridiales</taxon>
        <taxon>Chytriomycetaceae</taxon>
        <taxon>Physocladia</taxon>
    </lineage>
</organism>
<evidence type="ECO:0000313" key="4">
    <source>
        <dbReference type="Proteomes" id="UP001211907"/>
    </source>
</evidence>
<keyword evidence="1" id="KW-0597">Phosphoprotein</keyword>
<feature type="modified residue" description="Phosphohistidine" evidence="1">
    <location>
        <position position="61"/>
    </location>
</feature>
<evidence type="ECO:0000256" key="1">
    <source>
        <dbReference type="PROSITE-ProRule" id="PRU00110"/>
    </source>
</evidence>
<dbReference type="SMART" id="SM00073">
    <property type="entry name" value="HPT"/>
    <property type="match status" value="1"/>
</dbReference>
<proteinExistence type="predicted"/>
<dbReference type="Gene3D" id="1.20.120.160">
    <property type="entry name" value="HPT domain"/>
    <property type="match status" value="1"/>
</dbReference>
<dbReference type="SUPFAM" id="SSF47226">
    <property type="entry name" value="Histidine-containing phosphotransfer domain, HPT domain"/>
    <property type="match status" value="1"/>
</dbReference>
<evidence type="ECO:0000259" key="2">
    <source>
        <dbReference type="PROSITE" id="PS50894"/>
    </source>
</evidence>
<keyword evidence="4" id="KW-1185">Reference proteome</keyword>
<dbReference type="InterPro" id="IPR045871">
    <property type="entry name" value="AHP1-5/YPD1"/>
</dbReference>
<evidence type="ECO:0000313" key="3">
    <source>
        <dbReference type="EMBL" id="KAJ3139098.1"/>
    </source>
</evidence>